<evidence type="ECO:0000313" key="4">
    <source>
        <dbReference type="Proteomes" id="UP001207918"/>
    </source>
</evidence>
<dbReference type="InterPro" id="IPR058837">
    <property type="entry name" value="MamS_MamX_dom"/>
</dbReference>
<dbReference type="Proteomes" id="UP001207918">
    <property type="component" value="Unassembled WGS sequence"/>
</dbReference>
<reference evidence="3 4" key="1">
    <citation type="submission" date="2021-03" db="EMBL/GenBank/DDBJ databases">
        <title>Aliifodinibius sp. nov., a new bacterium isolated from saline soil.</title>
        <authorList>
            <person name="Galisteo C."/>
            <person name="De La Haba R."/>
            <person name="Sanchez-Porro C."/>
            <person name="Ventosa A."/>
        </authorList>
    </citation>
    <scope>NUCLEOTIDE SEQUENCE [LARGE SCALE GENOMIC DNA]</scope>
    <source>
        <strain evidence="3 4">1BSP15-2V2</strain>
    </source>
</reference>
<evidence type="ECO:0000256" key="1">
    <source>
        <dbReference type="SAM" id="Phobius"/>
    </source>
</evidence>
<dbReference type="Pfam" id="PF26390">
    <property type="entry name" value="MamS_MamX"/>
    <property type="match status" value="1"/>
</dbReference>
<feature type="transmembrane region" description="Helical" evidence="1">
    <location>
        <begin position="12"/>
        <end position="30"/>
    </location>
</feature>
<comment type="caution">
    <text evidence="3">The sequence shown here is derived from an EMBL/GenBank/DDBJ whole genome shotgun (WGS) entry which is preliminary data.</text>
</comment>
<name>A0ABT3PIV0_9BACT</name>
<evidence type="ECO:0000313" key="3">
    <source>
        <dbReference type="EMBL" id="MCW9705861.1"/>
    </source>
</evidence>
<gene>
    <name evidence="3" type="ORF">J6I44_03310</name>
</gene>
<proteinExistence type="predicted"/>
<keyword evidence="4" id="KW-1185">Reference proteome</keyword>
<accession>A0ABT3PIV0</accession>
<protein>
    <recommendedName>
        <fullName evidence="2">Magnetosome protein MamS/MamX domain-containing protein</fullName>
    </recommendedName>
</protein>
<dbReference type="RefSeq" id="WP_265764543.1">
    <property type="nucleotide sequence ID" value="NZ_JAGGJA010000002.1"/>
</dbReference>
<keyword evidence="1" id="KW-1133">Transmembrane helix</keyword>
<organism evidence="3 4">
    <name type="scientific">Fodinibius salsisoli</name>
    <dbReference type="NCBI Taxonomy" id="2820877"/>
    <lineage>
        <taxon>Bacteria</taxon>
        <taxon>Pseudomonadati</taxon>
        <taxon>Balneolota</taxon>
        <taxon>Balneolia</taxon>
        <taxon>Balneolales</taxon>
        <taxon>Balneolaceae</taxon>
        <taxon>Fodinibius</taxon>
    </lineage>
</organism>
<feature type="domain" description="Magnetosome protein MamS/MamX" evidence="2">
    <location>
        <begin position="48"/>
        <end position="130"/>
    </location>
</feature>
<keyword evidence="1" id="KW-0812">Transmembrane</keyword>
<sequence>MNTREVINRLKLWGAGMALLSVGGIAYAIVKSLKYARTYRRPFNPETYQEIEGKVLSVEHSNERSDEEQGVYLIVQTPDETLPVHLGPAWYINRQRKLPKAGEKITVKGSRTDYHKQQVMVAAQIQRDSMRLGLRDSDGNPYWYGWTPIK</sequence>
<evidence type="ECO:0000259" key="2">
    <source>
        <dbReference type="Pfam" id="PF26390"/>
    </source>
</evidence>
<dbReference type="EMBL" id="JAGGJA010000002">
    <property type="protein sequence ID" value="MCW9705861.1"/>
    <property type="molecule type" value="Genomic_DNA"/>
</dbReference>
<keyword evidence="1" id="KW-0472">Membrane</keyword>